<keyword evidence="2" id="KW-1185">Reference proteome</keyword>
<sequence>MNMNRCTSKSKTAKLVYMMALIKENELHSYRQKVMDMEKTKSKGANNALYEYKQALVVGRFHQLIKTLKDLKQLERELEGLFF</sequence>
<protein>
    <submittedName>
        <fullName evidence="1">Uncharacterized protein</fullName>
    </submittedName>
</protein>
<organism evidence="1 2">
    <name type="scientific">Flagellimonas nanhaiensis</name>
    <dbReference type="NCBI Taxonomy" id="2292706"/>
    <lineage>
        <taxon>Bacteria</taxon>
        <taxon>Pseudomonadati</taxon>
        <taxon>Bacteroidota</taxon>
        <taxon>Flavobacteriia</taxon>
        <taxon>Flavobacteriales</taxon>
        <taxon>Flavobacteriaceae</taxon>
        <taxon>Flagellimonas</taxon>
    </lineage>
</organism>
<dbReference type="AlphaFoldDB" id="A0A371JN08"/>
<dbReference type="EMBL" id="QTJX01000003">
    <property type="protein sequence ID" value="RDY58629.1"/>
    <property type="molecule type" value="Genomic_DNA"/>
</dbReference>
<evidence type="ECO:0000313" key="1">
    <source>
        <dbReference type="EMBL" id="RDY58629.1"/>
    </source>
</evidence>
<gene>
    <name evidence="1" type="ORF">DX873_13120</name>
</gene>
<name>A0A371JN08_9FLAO</name>
<proteinExistence type="predicted"/>
<evidence type="ECO:0000313" key="2">
    <source>
        <dbReference type="Proteomes" id="UP000261828"/>
    </source>
</evidence>
<dbReference type="Proteomes" id="UP000261828">
    <property type="component" value="Unassembled WGS sequence"/>
</dbReference>
<accession>A0A371JN08</accession>
<comment type="caution">
    <text evidence="1">The sequence shown here is derived from an EMBL/GenBank/DDBJ whole genome shotgun (WGS) entry which is preliminary data.</text>
</comment>
<reference evidence="1 2" key="1">
    <citation type="submission" date="2018-08" db="EMBL/GenBank/DDBJ databases">
        <title>Muricauda nanhaiensis sp. nov., isolated from seawater of the South China Sea.</title>
        <authorList>
            <person name="Dang Y."/>
        </authorList>
    </citation>
    <scope>NUCLEOTIDE SEQUENCE [LARGE SCALE GENOMIC DNA]</scope>
    <source>
        <strain evidence="1 2">SM1704</strain>
    </source>
</reference>